<dbReference type="OrthoDB" id="8067857at2759"/>
<evidence type="ECO:0000313" key="2">
    <source>
        <dbReference type="EMBL" id="GFR15477.1"/>
    </source>
</evidence>
<evidence type="ECO:0000313" key="3">
    <source>
        <dbReference type="Proteomes" id="UP000887116"/>
    </source>
</evidence>
<gene>
    <name evidence="2" type="ORF">TNCT_151971</name>
</gene>
<name>A0A8X6LP44_TRICU</name>
<dbReference type="AlphaFoldDB" id="A0A8X6LP44"/>
<dbReference type="EMBL" id="BMAO01027247">
    <property type="protein sequence ID" value="GFR15477.1"/>
    <property type="molecule type" value="Genomic_DNA"/>
</dbReference>
<evidence type="ECO:0000256" key="1">
    <source>
        <dbReference type="SAM" id="SignalP"/>
    </source>
</evidence>
<keyword evidence="3" id="KW-1185">Reference proteome</keyword>
<dbReference type="Proteomes" id="UP000887116">
    <property type="component" value="Unassembled WGS sequence"/>
</dbReference>
<dbReference type="PANTHER" id="PTHR38681">
    <property type="entry name" value="RETROVIRUS-RELATED POL POLYPROTEIN FROM TRANSPOSON 412-LIKE PROTEIN-RELATED"/>
    <property type="match status" value="1"/>
</dbReference>
<feature type="chain" id="PRO_5036486731" evidence="1">
    <location>
        <begin position="25"/>
        <end position="91"/>
    </location>
</feature>
<proteinExistence type="predicted"/>
<protein>
    <submittedName>
        <fullName evidence="2">Uncharacterized protein</fullName>
    </submittedName>
</protein>
<organism evidence="2 3">
    <name type="scientific">Trichonephila clavata</name>
    <name type="common">Joro spider</name>
    <name type="synonym">Nephila clavata</name>
    <dbReference type="NCBI Taxonomy" id="2740835"/>
    <lineage>
        <taxon>Eukaryota</taxon>
        <taxon>Metazoa</taxon>
        <taxon>Ecdysozoa</taxon>
        <taxon>Arthropoda</taxon>
        <taxon>Chelicerata</taxon>
        <taxon>Arachnida</taxon>
        <taxon>Araneae</taxon>
        <taxon>Araneomorphae</taxon>
        <taxon>Entelegynae</taxon>
        <taxon>Araneoidea</taxon>
        <taxon>Nephilidae</taxon>
        <taxon>Trichonephila</taxon>
    </lineage>
</organism>
<feature type="signal peptide" evidence="1">
    <location>
        <begin position="1"/>
        <end position="24"/>
    </location>
</feature>
<comment type="caution">
    <text evidence="2">The sequence shown here is derived from an EMBL/GenBank/DDBJ whole genome shotgun (WGS) entry which is preliminary data.</text>
</comment>
<reference evidence="2" key="1">
    <citation type="submission" date="2020-07" db="EMBL/GenBank/DDBJ databases">
        <title>Multicomponent nature underlies the extraordinary mechanical properties of spider dragline silk.</title>
        <authorList>
            <person name="Kono N."/>
            <person name="Nakamura H."/>
            <person name="Mori M."/>
            <person name="Yoshida Y."/>
            <person name="Ohtoshi R."/>
            <person name="Malay A.D."/>
            <person name="Moran D.A.P."/>
            <person name="Tomita M."/>
            <person name="Numata K."/>
            <person name="Arakawa K."/>
        </authorList>
    </citation>
    <scope>NUCLEOTIDE SEQUENCE</scope>
</reference>
<sequence>MAHATPRWTKVLHFVLLGLRSVNKEDINAIAAKVVYGTTIRLPSEFFQDTGTNNVSEFVQQLKETMHNLKPLPTSSSGRKNCFCTSRTLKI</sequence>
<accession>A0A8X6LP44</accession>
<keyword evidence="1" id="KW-0732">Signal</keyword>
<dbReference type="PANTHER" id="PTHR38681:SF1">
    <property type="entry name" value="RETROVIRUS-RELATED POL POLYPROTEIN FROM TRANSPOSON 412-LIKE PROTEIN"/>
    <property type="match status" value="1"/>
</dbReference>